<dbReference type="AlphaFoldDB" id="A0A4Z2IHM7"/>
<comment type="caution">
    <text evidence="1">The sequence shown here is derived from an EMBL/GenBank/DDBJ whole genome shotgun (WGS) entry which is preliminary data.</text>
</comment>
<gene>
    <name evidence="1" type="ORF">EYF80_012810</name>
</gene>
<organism evidence="1 2">
    <name type="scientific">Liparis tanakae</name>
    <name type="common">Tanaka's snailfish</name>
    <dbReference type="NCBI Taxonomy" id="230148"/>
    <lineage>
        <taxon>Eukaryota</taxon>
        <taxon>Metazoa</taxon>
        <taxon>Chordata</taxon>
        <taxon>Craniata</taxon>
        <taxon>Vertebrata</taxon>
        <taxon>Euteleostomi</taxon>
        <taxon>Actinopterygii</taxon>
        <taxon>Neopterygii</taxon>
        <taxon>Teleostei</taxon>
        <taxon>Neoteleostei</taxon>
        <taxon>Acanthomorphata</taxon>
        <taxon>Eupercaria</taxon>
        <taxon>Perciformes</taxon>
        <taxon>Cottioidei</taxon>
        <taxon>Cottales</taxon>
        <taxon>Liparidae</taxon>
        <taxon>Liparis</taxon>
    </lineage>
</organism>
<sequence>MRPLSTDSYSAKTCAQTGSPVSGMATGFITTPHCPVGFREEASKHGFPALPLNSPAEAVSVSQCLSVSERSELNQTCSPEPAQGRLLLA</sequence>
<protein>
    <submittedName>
        <fullName evidence="1">Uncharacterized protein</fullName>
    </submittedName>
</protein>
<accession>A0A4Z2IHM7</accession>
<name>A0A4Z2IHM7_9TELE</name>
<keyword evidence="2" id="KW-1185">Reference proteome</keyword>
<proteinExistence type="predicted"/>
<dbReference type="Proteomes" id="UP000314294">
    <property type="component" value="Unassembled WGS sequence"/>
</dbReference>
<dbReference type="EMBL" id="SRLO01000088">
    <property type="protein sequence ID" value="TNN76964.1"/>
    <property type="molecule type" value="Genomic_DNA"/>
</dbReference>
<evidence type="ECO:0000313" key="1">
    <source>
        <dbReference type="EMBL" id="TNN76964.1"/>
    </source>
</evidence>
<reference evidence="1 2" key="1">
    <citation type="submission" date="2019-03" db="EMBL/GenBank/DDBJ databases">
        <title>First draft genome of Liparis tanakae, snailfish: a comprehensive survey of snailfish specific genes.</title>
        <authorList>
            <person name="Kim W."/>
            <person name="Song I."/>
            <person name="Jeong J.-H."/>
            <person name="Kim D."/>
            <person name="Kim S."/>
            <person name="Ryu S."/>
            <person name="Song J.Y."/>
            <person name="Lee S.K."/>
        </authorList>
    </citation>
    <scope>NUCLEOTIDE SEQUENCE [LARGE SCALE GENOMIC DNA]</scope>
    <source>
        <tissue evidence="1">Muscle</tissue>
    </source>
</reference>
<evidence type="ECO:0000313" key="2">
    <source>
        <dbReference type="Proteomes" id="UP000314294"/>
    </source>
</evidence>